<dbReference type="GeneID" id="93653602"/>
<evidence type="ECO:0000256" key="7">
    <source>
        <dbReference type="SAM" id="MobiDB-lite"/>
    </source>
</evidence>
<dbReference type="RefSeq" id="XP_067546456.1">
    <property type="nucleotide sequence ID" value="XM_067694101.1"/>
</dbReference>
<evidence type="ECO:0000256" key="6">
    <source>
        <dbReference type="ARBA" id="ARBA00023136"/>
    </source>
</evidence>
<gene>
    <name evidence="9" type="ORF">I9W82_004973</name>
</gene>
<evidence type="ECO:0000256" key="4">
    <source>
        <dbReference type="ARBA" id="ARBA00022989"/>
    </source>
</evidence>
<evidence type="ECO:0000313" key="9">
    <source>
        <dbReference type="EMBL" id="KAG5417340.1"/>
    </source>
</evidence>
<dbReference type="AlphaFoldDB" id="A0A8H7Z8T7"/>
<dbReference type="OrthoDB" id="2317211at2759"/>
<feature type="compositionally biased region" description="Basic residues" evidence="7">
    <location>
        <begin position="17"/>
        <end position="28"/>
    </location>
</feature>
<evidence type="ECO:0000256" key="8">
    <source>
        <dbReference type="SAM" id="Phobius"/>
    </source>
</evidence>
<feature type="transmembrane region" description="Helical" evidence="8">
    <location>
        <begin position="63"/>
        <end position="83"/>
    </location>
</feature>
<sequence length="110" mass="12634">MYKRRTSRDGSIQRKPQPNRRLGKEKKKKILPKYQNHTIILSKQISITTMAIAPIAGTLKRKIITDITIGFAAGFSLATLYWYTEHTPLVAKREAYYAQLQKQKQAEDVA</sequence>
<evidence type="ECO:0000256" key="1">
    <source>
        <dbReference type="ARBA" id="ARBA00004273"/>
    </source>
</evidence>
<reference evidence="9 10" key="1">
    <citation type="submission" date="2020-12" db="EMBL/GenBank/DDBJ databases">
        <title>Effect of drift, selection, and recombination on the evolution of hybrid genomes in Candida yeast pathogens.</title>
        <authorList>
            <person name="Mixao V."/>
            <person name="Ksiezopolska E."/>
            <person name="Saus E."/>
            <person name="Boekhout T."/>
            <person name="Gacser A."/>
            <person name="Gabaldon T."/>
        </authorList>
    </citation>
    <scope>NUCLEOTIDE SEQUENCE [LARGE SCALE GENOMIC DNA]</scope>
    <source>
        <strain evidence="9 10">BP57</strain>
    </source>
</reference>
<evidence type="ECO:0000313" key="10">
    <source>
        <dbReference type="Proteomes" id="UP000669133"/>
    </source>
</evidence>
<keyword evidence="2 8" id="KW-0812">Transmembrane</keyword>
<keyword evidence="10" id="KW-1185">Reference proteome</keyword>
<dbReference type="PANTHER" id="PTHR28264">
    <property type="entry name" value="CYTOCHROME C OXIDASE SUBUNIT 7A"/>
    <property type="match status" value="1"/>
</dbReference>
<accession>A0A8H7Z8T7</accession>
<evidence type="ECO:0000256" key="2">
    <source>
        <dbReference type="ARBA" id="ARBA00022692"/>
    </source>
</evidence>
<protein>
    <submittedName>
        <fullName evidence="9">COX9</fullName>
    </submittedName>
</protein>
<dbReference type="GO" id="GO:0005743">
    <property type="term" value="C:mitochondrial inner membrane"/>
    <property type="evidence" value="ECO:0007669"/>
    <property type="project" value="UniProtKB-SubCell"/>
</dbReference>
<dbReference type="EMBL" id="JAEOAQ010000007">
    <property type="protein sequence ID" value="KAG5417340.1"/>
    <property type="molecule type" value="Genomic_DNA"/>
</dbReference>
<keyword evidence="5" id="KW-0496">Mitochondrion</keyword>
<comment type="subcellular location">
    <subcellularLocation>
        <location evidence="1">Mitochondrion inner membrane</location>
    </subcellularLocation>
</comment>
<keyword evidence="6 8" id="KW-0472">Membrane</keyword>
<dbReference type="PANTHER" id="PTHR28264:SF1">
    <property type="entry name" value="CYTOCHROME C OXIDASE SUBUNIT 6C"/>
    <property type="match status" value="1"/>
</dbReference>
<keyword evidence="3" id="KW-0999">Mitochondrion inner membrane</keyword>
<feature type="region of interest" description="Disordered" evidence="7">
    <location>
        <begin position="1"/>
        <end position="28"/>
    </location>
</feature>
<comment type="caution">
    <text evidence="9">The sequence shown here is derived from an EMBL/GenBank/DDBJ whole genome shotgun (WGS) entry which is preliminary data.</text>
</comment>
<dbReference type="Proteomes" id="UP000669133">
    <property type="component" value="Unassembled WGS sequence"/>
</dbReference>
<dbReference type="CDD" id="cd22888">
    <property type="entry name" value="CcO_VIIa_fungal"/>
    <property type="match status" value="1"/>
</dbReference>
<name>A0A8H7Z8T7_9ASCO</name>
<evidence type="ECO:0000256" key="5">
    <source>
        <dbReference type="ARBA" id="ARBA00023128"/>
    </source>
</evidence>
<evidence type="ECO:0000256" key="3">
    <source>
        <dbReference type="ARBA" id="ARBA00022792"/>
    </source>
</evidence>
<proteinExistence type="predicted"/>
<dbReference type="GO" id="GO:0006123">
    <property type="term" value="P:mitochondrial electron transport, cytochrome c to oxygen"/>
    <property type="evidence" value="ECO:0007669"/>
    <property type="project" value="TreeGrafter"/>
</dbReference>
<dbReference type="GO" id="GO:0004129">
    <property type="term" value="F:cytochrome-c oxidase activity"/>
    <property type="evidence" value="ECO:0007669"/>
    <property type="project" value="TreeGrafter"/>
</dbReference>
<keyword evidence="4 8" id="KW-1133">Transmembrane helix</keyword>
<organism evidence="9 10">
    <name type="scientific">Candida metapsilosis</name>
    <dbReference type="NCBI Taxonomy" id="273372"/>
    <lineage>
        <taxon>Eukaryota</taxon>
        <taxon>Fungi</taxon>
        <taxon>Dikarya</taxon>
        <taxon>Ascomycota</taxon>
        <taxon>Saccharomycotina</taxon>
        <taxon>Pichiomycetes</taxon>
        <taxon>Debaryomycetaceae</taxon>
        <taxon>Candida/Lodderomyces clade</taxon>
        <taxon>Candida</taxon>
    </lineage>
</organism>